<evidence type="ECO:0000313" key="4">
    <source>
        <dbReference type="EMBL" id="OCM71216.1"/>
    </source>
</evidence>
<evidence type="ECO:0000313" key="8">
    <source>
        <dbReference type="EMBL" id="SUN29524.1"/>
    </source>
</evidence>
<evidence type="ECO:0000313" key="3">
    <source>
        <dbReference type="EMBL" id="KLL44761.1"/>
    </source>
</evidence>
<dbReference type="GO" id="GO:0022857">
    <property type="term" value="F:transmembrane transporter activity"/>
    <property type="evidence" value="ECO:0007669"/>
    <property type="project" value="InterPro"/>
</dbReference>
<dbReference type="Proteomes" id="UP000254076">
    <property type="component" value="Unassembled WGS sequence"/>
</dbReference>
<accession>A0A076Z601</accession>
<feature type="transmembrane region" description="Helical" evidence="1">
    <location>
        <begin position="137"/>
        <end position="162"/>
    </location>
</feature>
<comment type="caution">
    <text evidence="7">The sequence shown here is derived from an EMBL/GenBank/DDBJ whole genome shotgun (WGS) entry which is preliminary data.</text>
</comment>
<dbReference type="EMBL" id="LCVB01000032">
    <property type="protein sequence ID" value="KLJ28313.1"/>
    <property type="molecule type" value="Genomic_DNA"/>
</dbReference>
<evidence type="ECO:0000313" key="15">
    <source>
        <dbReference type="Proteomes" id="UP000256718"/>
    </source>
</evidence>
<dbReference type="InterPro" id="IPR024529">
    <property type="entry name" value="ECF_trnsprt_substrate-spec"/>
</dbReference>
<dbReference type="AlphaFoldDB" id="A0A076Z601"/>
<dbReference type="Pfam" id="PF12822">
    <property type="entry name" value="ECF_trnsprt"/>
    <property type="match status" value="1"/>
</dbReference>
<dbReference type="EMBL" id="UHEW01000005">
    <property type="protein sequence ID" value="SUN29524.1"/>
    <property type="molecule type" value="Genomic_DNA"/>
</dbReference>
<evidence type="ECO:0000313" key="13">
    <source>
        <dbReference type="Proteomes" id="UP000254076"/>
    </source>
</evidence>
<feature type="transmembrane region" description="Helical" evidence="1">
    <location>
        <begin position="72"/>
        <end position="94"/>
    </location>
</feature>
<evidence type="ECO:0000313" key="2">
    <source>
        <dbReference type="EMBL" id="KLJ28313.1"/>
    </source>
</evidence>
<organism evidence="7 13">
    <name type="scientific">Streptococcus agalactiae</name>
    <dbReference type="NCBI Taxonomy" id="1311"/>
    <lineage>
        <taxon>Bacteria</taxon>
        <taxon>Bacillati</taxon>
        <taxon>Bacillota</taxon>
        <taxon>Bacilli</taxon>
        <taxon>Lactobacillales</taxon>
        <taxon>Streptococcaceae</taxon>
        <taxon>Streptococcus</taxon>
    </lineage>
</organism>
<reference evidence="5 15" key="3">
    <citation type="journal article" date="2018" name="Emerg. Microbes Infect.">
        <title>Phenotypic and molecular analysis of nontypeable Group B streptococci: identification of cps2a and hybrid cps2a/cps5 Group B streptococcal capsule gene clusters.</title>
        <authorList>
            <person name="Alhhazmi A."/>
            <person name="Tyrrell G.J."/>
        </authorList>
    </citation>
    <scope>NUCLEOTIDE SEQUENCE [LARGE SCALE GENOMIC DNA]</scope>
    <source>
        <strain evidence="5 15">PLGBS17</strain>
    </source>
</reference>
<keyword evidence="1" id="KW-1133">Transmembrane helix</keyword>
<proteinExistence type="predicted"/>
<dbReference type="Proteomes" id="UP000035174">
    <property type="component" value="Unassembled WGS sequence"/>
</dbReference>
<reference evidence="12 13" key="4">
    <citation type="submission" date="2018-06" db="EMBL/GenBank/DDBJ databases">
        <authorList>
            <consortium name="Pathogen Informatics"/>
            <person name="Doyle S."/>
        </authorList>
    </citation>
    <scope>NUCLEOTIDE SEQUENCE [LARGE SCALE GENOMIC DNA]</scope>
    <source>
        <strain evidence="6 12">NCTC8181</strain>
        <strain evidence="7 13">NCTC8185</strain>
        <strain evidence="8 14">NCTC9828</strain>
    </source>
</reference>
<keyword evidence="1" id="KW-0472">Membrane</keyword>
<reference evidence="9 10" key="1">
    <citation type="journal article" date="2015" name="PLoS ONE">
        <title>Genomic analysis reveals the molecular basis for capsule loss in the group B streptococcus population.</title>
        <authorList>
            <consortium name="DEVANI Consortium"/>
            <person name="Rosini R."/>
            <person name="Campisi E."/>
            <person name="De Chiara M."/>
            <person name="Tettelin H."/>
            <person name="Rinaudo D."/>
            <person name="Toniolo C."/>
            <person name="Metruccio M."/>
            <person name="Guidotti S."/>
            <person name="Sorensen U.B."/>
            <person name="Kilian M."/>
            <person name="Ramirez M."/>
            <person name="Janulczyk R."/>
            <person name="Donati C."/>
            <person name="Grandi G."/>
            <person name="Margarit I."/>
        </authorList>
    </citation>
    <scope>NUCLEOTIDE SEQUENCE [LARGE SCALE GENOMIC DNA]</scope>
    <source>
        <strain evidence="3 10">DK-B-USS-215</strain>
        <strain evidence="2 9">ES-PW-063</strain>
    </source>
</reference>
<evidence type="ECO:0000313" key="7">
    <source>
        <dbReference type="EMBL" id="SUN14791.1"/>
    </source>
</evidence>
<gene>
    <name evidence="4" type="ORF">AX245_05195</name>
    <name evidence="5" type="ORF">C4618_06940</name>
    <name evidence="6" type="ORF">NCTC8181_00198</name>
    <name evidence="7" type="ORF">NCTC8185_02091</name>
    <name evidence="8" type="ORF">NCTC9828_01817</name>
    <name evidence="3" type="ORF">WA04_01395</name>
    <name evidence="2" type="ORF">WA45_08540</name>
</gene>
<feature type="transmembrane region" description="Helical" evidence="1">
    <location>
        <begin position="106"/>
        <end position="131"/>
    </location>
</feature>
<dbReference type="EMBL" id="LBKL01000016">
    <property type="protein sequence ID" value="KLL44761.1"/>
    <property type="molecule type" value="Genomic_DNA"/>
</dbReference>
<dbReference type="Gene3D" id="1.10.1760.20">
    <property type="match status" value="1"/>
</dbReference>
<keyword evidence="1" id="KW-0812">Transmembrane</keyword>
<protein>
    <submittedName>
        <fullName evidence="4">ECF transporter S component</fullName>
    </submittedName>
    <submittedName>
        <fullName evidence="2">Membrane protein</fullName>
    </submittedName>
    <submittedName>
        <fullName evidence="7">Substrate-specific component CbrT of predicted cobalamin ECF transporter</fullName>
    </submittedName>
</protein>
<dbReference type="EMBL" id="UHEQ01000004">
    <property type="protein sequence ID" value="SUN14791.1"/>
    <property type="molecule type" value="Genomic_DNA"/>
</dbReference>
<evidence type="ECO:0000256" key="1">
    <source>
        <dbReference type="SAM" id="Phobius"/>
    </source>
</evidence>
<evidence type="ECO:0000313" key="11">
    <source>
        <dbReference type="Proteomes" id="UP000093122"/>
    </source>
</evidence>
<evidence type="ECO:0000313" key="10">
    <source>
        <dbReference type="Proteomes" id="UP000035346"/>
    </source>
</evidence>
<dbReference type="Proteomes" id="UP000250200">
    <property type="component" value="Unassembled WGS sequence"/>
</dbReference>
<dbReference type="Proteomes" id="UP000255140">
    <property type="component" value="Unassembled WGS sequence"/>
</dbReference>
<reference evidence="4 11" key="2">
    <citation type="journal article" date="2016" name="Sci. Rep.">
        <title>Serotype IV Streptococcus agalactiae ST-452 has arisen from large genomic recombination events between CC23 and the hypervirulent CC17 lineages.</title>
        <authorList>
            <person name="Campisi E."/>
            <person name="Rinaudo C.D."/>
            <person name="Donati C."/>
            <person name="Barucco M."/>
            <person name="Torricelli G."/>
            <person name="Edwards M.S."/>
            <person name="Baker C.J."/>
            <person name="Margarit I."/>
            <person name="Rosini R."/>
        </authorList>
    </citation>
    <scope>NUCLEOTIDE SEQUENCE [LARGE SCALE GENOMIC DNA]</scope>
    <source>
        <strain evidence="4 11">CZ-PW-140</strain>
    </source>
</reference>
<dbReference type="RefSeq" id="WP_000594806.1">
    <property type="nucleotide sequence ID" value="NZ_AP018935.1"/>
</dbReference>
<dbReference type="EMBL" id="UAVB01000001">
    <property type="protein sequence ID" value="SQA17278.1"/>
    <property type="molecule type" value="Genomic_DNA"/>
</dbReference>
<dbReference type="OMA" id="DTYHAIG"/>
<dbReference type="Proteomes" id="UP000093122">
    <property type="component" value="Unassembled WGS sequence"/>
</dbReference>
<dbReference type="EMBL" id="MAWT01000033">
    <property type="protein sequence ID" value="OCM71216.1"/>
    <property type="molecule type" value="Genomic_DNA"/>
</dbReference>
<dbReference type="EMBL" id="QHGZ01000154">
    <property type="protein sequence ID" value="RDY81601.1"/>
    <property type="molecule type" value="Genomic_DNA"/>
</dbReference>
<evidence type="ECO:0000313" key="12">
    <source>
        <dbReference type="Proteomes" id="UP000250200"/>
    </source>
</evidence>
<evidence type="ECO:0000313" key="9">
    <source>
        <dbReference type="Proteomes" id="UP000035174"/>
    </source>
</evidence>
<evidence type="ECO:0000313" key="5">
    <source>
        <dbReference type="EMBL" id="RDY81601.1"/>
    </source>
</evidence>
<evidence type="ECO:0000313" key="6">
    <source>
        <dbReference type="EMBL" id="SQA17278.1"/>
    </source>
</evidence>
<name>A0A076Z601_STRAG</name>
<dbReference type="Proteomes" id="UP000256718">
    <property type="component" value="Unassembled WGS sequence"/>
</dbReference>
<dbReference type="KEGG" id="sage:EN72_04525"/>
<sequence>MIKNSTLTKLTRVAILSALCVVLRYAFAPLPNIQPITAIFLITVVLFDLKEGVATVTITMLVSSFLMGFGPWVFLQIISFTLILCLWKFLIYPLTKAVCFGKITEVVLQTFFAGGLGVVYGVIIDTCFAWLYHMPWWTYVLAGLSFNMAHALSTCLFYPLLLPILRRFRNEKIH</sequence>
<dbReference type="Proteomes" id="UP000035346">
    <property type="component" value="Unassembled WGS sequence"/>
</dbReference>
<evidence type="ECO:0000313" key="14">
    <source>
        <dbReference type="Proteomes" id="UP000255140"/>
    </source>
</evidence>